<keyword evidence="1" id="KW-0472">Membrane</keyword>
<reference evidence="2 3" key="1">
    <citation type="submission" date="2021-03" db="EMBL/GenBank/DDBJ databases">
        <title>Genomic Encyclopedia of Type Strains, Phase IV (KMG-IV): sequencing the most valuable type-strain genomes for metagenomic binning, comparative biology and taxonomic classification.</title>
        <authorList>
            <person name="Goeker M."/>
        </authorList>
    </citation>
    <scope>NUCLEOTIDE SEQUENCE [LARGE SCALE GENOMIC DNA]</scope>
    <source>
        <strain evidence="2 3">DSM 26675</strain>
    </source>
</reference>
<dbReference type="EMBL" id="JAGIKZ010000001">
    <property type="protein sequence ID" value="MBP2239514.1"/>
    <property type="molecule type" value="Genomic_DNA"/>
</dbReference>
<accession>A0ABS4R9E3</accession>
<gene>
    <name evidence="2" type="ORF">J2Z40_000067</name>
</gene>
<evidence type="ECO:0000313" key="3">
    <source>
        <dbReference type="Proteomes" id="UP001519293"/>
    </source>
</evidence>
<proteinExistence type="predicted"/>
<evidence type="ECO:0008006" key="4">
    <source>
        <dbReference type="Google" id="ProtNLM"/>
    </source>
</evidence>
<name>A0ABS4R9E3_9BACI</name>
<evidence type="ECO:0000313" key="2">
    <source>
        <dbReference type="EMBL" id="MBP2239514.1"/>
    </source>
</evidence>
<dbReference type="Pfam" id="PF11553">
    <property type="entry name" value="DUF3231"/>
    <property type="match status" value="2"/>
</dbReference>
<dbReference type="Proteomes" id="UP001519293">
    <property type="component" value="Unassembled WGS sequence"/>
</dbReference>
<evidence type="ECO:0000256" key="1">
    <source>
        <dbReference type="SAM" id="Phobius"/>
    </source>
</evidence>
<keyword evidence="3" id="KW-1185">Reference proteome</keyword>
<keyword evidence="1" id="KW-0812">Transmembrane</keyword>
<dbReference type="InterPro" id="IPR012347">
    <property type="entry name" value="Ferritin-like"/>
</dbReference>
<feature type="transmembrane region" description="Helical" evidence="1">
    <location>
        <begin position="6"/>
        <end position="23"/>
    </location>
</feature>
<dbReference type="Gene3D" id="1.20.1260.10">
    <property type="match status" value="2"/>
</dbReference>
<dbReference type="InterPro" id="IPR021617">
    <property type="entry name" value="DUF3231"/>
</dbReference>
<keyword evidence="1" id="KW-1133">Transmembrane helix</keyword>
<sequence length="380" mass="43646">MADTMIVGLFVFISLKALSVYIFDARQYYQKNRQGEVILQTIKPIKLGSNKTSSNEKLGSAEMGKLWATYMGNSMSKCILEYFLQHVEDNDIKTLLQNALKLCEEFMKTTKEIFEKDGFPIPEGFGKDDVNLGAPRLFQDEYYVHYLKYTAKAGLSIYNVAIPLVFRKDVKEFFIQCMHSTISLMEQVKEILIIKGYIIKPPIIPIPEKVEFVHKDFLNGFIGHVRPLHALEIAHFYDNIENNVTSKALITAFAQIVKDEKIRELFEKGREGTAKNLDRYMKMLTNESLPTPSYLDHLITESTFSPFSDKLMLFHKMDMFTMKIRAFGNSLAVNGRHDIGLLYTNSLMKVAVFVESAAKIMIEKGWMEQPPRAIDRKNNN</sequence>
<protein>
    <recommendedName>
        <fullName evidence="4">DUF3231 family protein</fullName>
    </recommendedName>
</protein>
<comment type="caution">
    <text evidence="2">The sequence shown here is derived from an EMBL/GenBank/DDBJ whole genome shotgun (WGS) entry which is preliminary data.</text>
</comment>
<organism evidence="2 3">
    <name type="scientific">Cytobacillus eiseniae</name>
    <dbReference type="NCBI Taxonomy" id="762947"/>
    <lineage>
        <taxon>Bacteria</taxon>
        <taxon>Bacillati</taxon>
        <taxon>Bacillota</taxon>
        <taxon>Bacilli</taxon>
        <taxon>Bacillales</taxon>
        <taxon>Bacillaceae</taxon>
        <taxon>Cytobacillus</taxon>
    </lineage>
</organism>